<evidence type="ECO:0000256" key="1">
    <source>
        <dbReference type="SAM" id="MobiDB-lite"/>
    </source>
</evidence>
<name>D7L2G9_ARALL</name>
<proteinExistence type="predicted"/>
<evidence type="ECO:0000313" key="3">
    <source>
        <dbReference type="Proteomes" id="UP000008694"/>
    </source>
</evidence>
<sequence length="193" mass="21917">MRIVGFGLKTLSSTIISTGGAISSSKPANDEYKSITIAITDQAQSISTHPDKPKQHLKQLELQKPNSTEELIQNGEISSRMEDLLADRRNNPMRGELKPTRFSQDSGEVISWQIRCRLFDTRNYSSVSPLRIDCSSISNRNVEEKQKSHRKQEEEAQINYRYGSRSGKTQKSESIMNQNNEASKKQKQTIEEI</sequence>
<feature type="compositionally biased region" description="Basic and acidic residues" evidence="1">
    <location>
        <begin position="143"/>
        <end position="154"/>
    </location>
</feature>
<feature type="compositionally biased region" description="Basic and acidic residues" evidence="1">
    <location>
        <begin position="182"/>
        <end position="193"/>
    </location>
</feature>
<gene>
    <name evidence="2" type="ORF">ARALYDRAFT_673263</name>
</gene>
<evidence type="ECO:0000313" key="2">
    <source>
        <dbReference type="EMBL" id="EFH61791.1"/>
    </source>
</evidence>
<feature type="region of interest" description="Disordered" evidence="1">
    <location>
        <begin position="143"/>
        <end position="193"/>
    </location>
</feature>
<dbReference type="Gramene" id="Al_scaffold_0003_2460">
    <property type="protein sequence ID" value="Al_scaffold_0003_2460"/>
    <property type="gene ID" value="Al_scaffold_0003_2460"/>
</dbReference>
<dbReference type="EMBL" id="GL348715">
    <property type="protein sequence ID" value="EFH61791.1"/>
    <property type="molecule type" value="Genomic_DNA"/>
</dbReference>
<dbReference type="Proteomes" id="UP000008694">
    <property type="component" value="Unassembled WGS sequence"/>
</dbReference>
<dbReference type="AlphaFoldDB" id="D7L2G9"/>
<accession>D7L2G9</accession>
<feature type="compositionally biased region" description="Polar residues" evidence="1">
    <location>
        <begin position="166"/>
        <end position="181"/>
    </location>
</feature>
<protein>
    <submittedName>
        <fullName evidence="2">Predicted protein</fullName>
    </submittedName>
</protein>
<keyword evidence="3" id="KW-1185">Reference proteome</keyword>
<dbReference type="HOGENOM" id="CLU_1410587_0_0_1"/>
<organism evidence="3">
    <name type="scientific">Arabidopsis lyrata subsp. lyrata</name>
    <name type="common">Lyre-leaved rock-cress</name>
    <dbReference type="NCBI Taxonomy" id="81972"/>
    <lineage>
        <taxon>Eukaryota</taxon>
        <taxon>Viridiplantae</taxon>
        <taxon>Streptophyta</taxon>
        <taxon>Embryophyta</taxon>
        <taxon>Tracheophyta</taxon>
        <taxon>Spermatophyta</taxon>
        <taxon>Magnoliopsida</taxon>
        <taxon>eudicotyledons</taxon>
        <taxon>Gunneridae</taxon>
        <taxon>Pentapetalae</taxon>
        <taxon>rosids</taxon>
        <taxon>malvids</taxon>
        <taxon>Brassicales</taxon>
        <taxon>Brassicaceae</taxon>
        <taxon>Camelineae</taxon>
        <taxon>Arabidopsis</taxon>
    </lineage>
</organism>
<reference evidence="3" key="1">
    <citation type="journal article" date="2011" name="Nat. Genet.">
        <title>The Arabidopsis lyrata genome sequence and the basis of rapid genome size change.</title>
        <authorList>
            <person name="Hu T.T."/>
            <person name="Pattyn P."/>
            <person name="Bakker E.G."/>
            <person name="Cao J."/>
            <person name="Cheng J.-F."/>
            <person name="Clark R.M."/>
            <person name="Fahlgren N."/>
            <person name="Fawcett J.A."/>
            <person name="Grimwood J."/>
            <person name="Gundlach H."/>
            <person name="Haberer G."/>
            <person name="Hollister J.D."/>
            <person name="Ossowski S."/>
            <person name="Ottilar R.P."/>
            <person name="Salamov A.A."/>
            <person name="Schneeberger K."/>
            <person name="Spannagl M."/>
            <person name="Wang X."/>
            <person name="Yang L."/>
            <person name="Nasrallah M.E."/>
            <person name="Bergelson J."/>
            <person name="Carrington J.C."/>
            <person name="Gaut B.S."/>
            <person name="Schmutz J."/>
            <person name="Mayer K.F.X."/>
            <person name="Van de Peer Y."/>
            <person name="Grigoriev I.V."/>
            <person name="Nordborg M."/>
            <person name="Weigel D."/>
            <person name="Guo Y.-L."/>
        </authorList>
    </citation>
    <scope>NUCLEOTIDE SEQUENCE [LARGE SCALE GENOMIC DNA]</scope>
    <source>
        <strain evidence="3">cv. MN47</strain>
    </source>
</reference>